<dbReference type="InterPro" id="IPR013691">
    <property type="entry name" value="MeTrfase_14"/>
</dbReference>
<proteinExistence type="predicted"/>
<dbReference type="InterPro" id="IPR029063">
    <property type="entry name" value="SAM-dependent_MTases_sf"/>
</dbReference>
<dbReference type="EMBL" id="UINC01017005">
    <property type="protein sequence ID" value="SVA70359.1"/>
    <property type="molecule type" value="Genomic_DNA"/>
</dbReference>
<dbReference type="Gene3D" id="6.20.50.110">
    <property type="entry name" value="Methyltransferase, zinc-binding domain"/>
    <property type="match status" value="1"/>
</dbReference>
<dbReference type="Gene3D" id="3.40.50.150">
    <property type="entry name" value="Vaccinia Virus protein VP39"/>
    <property type="match status" value="1"/>
</dbReference>
<feature type="domain" description="C-methyltransferase" evidence="2">
    <location>
        <begin position="257"/>
        <end position="413"/>
    </location>
</feature>
<sequence>MPNKPSNYYLRDSCRMCGCTSLIKVMSLTPTPPGNDFLTKEELGRDEPVYPLDLYFCEGCHHVQLGHVVDPQILYQKNYSYVSATSAHFVNHLKNYATDMIERFGLKPGNLIADIGSNDGTCLQFFKDKGMSVVGVDPATDIAEMATENGVETVADFFGYDLAVNLRKKYGAAKYITSHNACAHIDGLFDVVKGVEHWLAADGVFVLEVGYLVDVYSNTWFDTIYHEHLDYHTVAPFEKLFASVGMEVIGVERIAPQGGSIRVMVQKQVGTIERDSSVDELISIEHELGLDQAETLQKFDAKISAVREKLQKLIRSLKADGKIIAGFGAPTKATTLMAHFGLDENVLDFIVDDNPLKQGLFTPITHIPVFPAAALYERKPDYVLILAWNFAEPIMKMHKKYSQEIGRFILPMPAPEIVI</sequence>
<organism evidence="3">
    <name type="scientific">marine metagenome</name>
    <dbReference type="NCBI Taxonomy" id="408172"/>
    <lineage>
        <taxon>unclassified sequences</taxon>
        <taxon>metagenomes</taxon>
        <taxon>ecological metagenomes</taxon>
    </lineage>
</organism>
<dbReference type="Gene3D" id="3.40.50.720">
    <property type="entry name" value="NAD(P)-binding Rossmann-like Domain"/>
    <property type="match status" value="1"/>
</dbReference>
<accession>A0A381XZZ0</accession>
<dbReference type="AlphaFoldDB" id="A0A381XZZ0"/>
<reference evidence="3" key="1">
    <citation type="submission" date="2018-05" db="EMBL/GenBank/DDBJ databases">
        <authorList>
            <person name="Lanie J.A."/>
            <person name="Ng W.-L."/>
            <person name="Kazmierczak K.M."/>
            <person name="Andrzejewski T.M."/>
            <person name="Davidsen T.M."/>
            <person name="Wayne K.J."/>
            <person name="Tettelin H."/>
            <person name="Glass J.I."/>
            <person name="Rusch D."/>
            <person name="Podicherti R."/>
            <person name="Tsui H.-C.T."/>
            <person name="Winkler M.E."/>
        </authorList>
    </citation>
    <scope>NUCLEOTIDE SEQUENCE</scope>
</reference>
<dbReference type="Pfam" id="PF08484">
    <property type="entry name" value="Methyltransf_14"/>
    <property type="match status" value="1"/>
</dbReference>
<dbReference type="Pfam" id="PF08421">
    <property type="entry name" value="Methyltransf_13"/>
    <property type="match status" value="1"/>
</dbReference>
<protein>
    <recommendedName>
        <fullName evidence="4">C-methyltransferase domain-containing protein</fullName>
    </recommendedName>
</protein>
<gene>
    <name evidence="3" type="ORF">METZ01_LOCUS123213</name>
</gene>
<dbReference type="Pfam" id="PF13489">
    <property type="entry name" value="Methyltransf_23"/>
    <property type="match status" value="1"/>
</dbReference>
<name>A0A381XZZ0_9ZZZZ</name>
<evidence type="ECO:0000259" key="1">
    <source>
        <dbReference type="Pfam" id="PF08421"/>
    </source>
</evidence>
<dbReference type="InterPro" id="IPR038576">
    <property type="entry name" value="Methyltransf_Zn-bd_dom_put_sf"/>
</dbReference>
<dbReference type="InterPro" id="IPR013630">
    <property type="entry name" value="Methyltransf_Zn-bd_dom_put"/>
</dbReference>
<evidence type="ECO:0000259" key="2">
    <source>
        <dbReference type="Pfam" id="PF08484"/>
    </source>
</evidence>
<evidence type="ECO:0000313" key="3">
    <source>
        <dbReference type="EMBL" id="SVA70359.1"/>
    </source>
</evidence>
<dbReference type="Gene3D" id="6.10.250.3100">
    <property type="match status" value="1"/>
</dbReference>
<dbReference type="PANTHER" id="PTHR43861">
    <property type="entry name" value="TRANS-ACONITATE 2-METHYLTRANSFERASE-RELATED"/>
    <property type="match status" value="1"/>
</dbReference>
<feature type="domain" description="Methyltransferase putative zinc binding" evidence="1">
    <location>
        <begin position="14"/>
        <end position="75"/>
    </location>
</feature>
<dbReference type="PANTHER" id="PTHR43861:SF5">
    <property type="entry name" value="BLL5978 PROTEIN"/>
    <property type="match status" value="1"/>
</dbReference>
<evidence type="ECO:0008006" key="4">
    <source>
        <dbReference type="Google" id="ProtNLM"/>
    </source>
</evidence>
<dbReference type="SUPFAM" id="SSF53335">
    <property type="entry name" value="S-adenosyl-L-methionine-dependent methyltransferases"/>
    <property type="match status" value="1"/>
</dbReference>